<name>A0A0M4TVX8_9GAMM</name>
<dbReference type="RefSeq" id="WP_062535345.1">
    <property type="nucleotide sequence ID" value="NZ_CP012678.1"/>
</dbReference>
<feature type="transmembrane region" description="Helical" evidence="1">
    <location>
        <begin position="120"/>
        <end position="145"/>
    </location>
</feature>
<keyword evidence="1" id="KW-0812">Transmembrane</keyword>
<gene>
    <name evidence="2" type="ORF">AOC03_09250</name>
</gene>
<dbReference type="KEGG" id="pur:AOC03_09250"/>
<proteinExistence type="predicted"/>
<dbReference type="EMBL" id="CP012678">
    <property type="protein sequence ID" value="ALF60199.1"/>
    <property type="molecule type" value="Genomic_DNA"/>
</dbReference>
<reference evidence="2 3" key="1">
    <citation type="submission" date="2015-09" db="EMBL/GenBank/DDBJ databases">
        <title>Complete genome of Psychrobacter urativorans R10.10B.</title>
        <authorList>
            <person name="See-Too W.S."/>
            <person name="Chan K.G."/>
        </authorList>
    </citation>
    <scope>NUCLEOTIDE SEQUENCE [LARGE SCALE GENOMIC DNA]</scope>
    <source>
        <strain evidence="2 3">R10.10B</strain>
    </source>
</reference>
<keyword evidence="3" id="KW-1185">Reference proteome</keyword>
<keyword evidence="1" id="KW-1133">Transmembrane helix</keyword>
<feature type="transmembrane region" description="Helical" evidence="1">
    <location>
        <begin position="209"/>
        <end position="233"/>
    </location>
</feature>
<protein>
    <recommendedName>
        <fullName evidence="4">DUF1345 domain-containing protein</fullName>
    </recommendedName>
</protein>
<feature type="transmembrane region" description="Helical" evidence="1">
    <location>
        <begin position="83"/>
        <end position="100"/>
    </location>
</feature>
<organism evidence="2 3">
    <name type="scientific">Psychrobacter urativorans</name>
    <dbReference type="NCBI Taxonomy" id="45610"/>
    <lineage>
        <taxon>Bacteria</taxon>
        <taxon>Pseudomonadati</taxon>
        <taxon>Pseudomonadota</taxon>
        <taxon>Gammaproteobacteria</taxon>
        <taxon>Moraxellales</taxon>
        <taxon>Moraxellaceae</taxon>
        <taxon>Psychrobacter</taxon>
    </lineage>
</organism>
<dbReference type="Proteomes" id="UP000059847">
    <property type="component" value="Chromosome"/>
</dbReference>
<feature type="transmembrane region" description="Helical" evidence="1">
    <location>
        <begin position="20"/>
        <end position="40"/>
    </location>
</feature>
<dbReference type="InterPro" id="IPR009781">
    <property type="entry name" value="DUF1345"/>
</dbReference>
<evidence type="ECO:0000313" key="2">
    <source>
        <dbReference type="EMBL" id="ALF60199.1"/>
    </source>
</evidence>
<keyword evidence="1" id="KW-0472">Membrane</keyword>
<evidence type="ECO:0000313" key="3">
    <source>
        <dbReference type="Proteomes" id="UP000059847"/>
    </source>
</evidence>
<dbReference type="AlphaFoldDB" id="A0A0M4TVX8"/>
<evidence type="ECO:0008006" key="4">
    <source>
        <dbReference type="Google" id="ProtNLM"/>
    </source>
</evidence>
<sequence length="236" mass="26436">MIVRLNNYLQHHWLISHWRLIGSLIGGAIIGTIIAIIWAVSFSTSFIIGWDSAILIYIVSIVVMMRKNTIHDHLIQVHEGKVIILTLIMMASLICLLAIVRQTQIGKDYQGMERIFTPVLTVSTIFINWLMIQIIFALQYGYLYFAEQRQDALLPFMFPESMAAVNNPSDTTAMTVDAKFEDFFYCAVAIGTSGQTADIAFTSKAGRGLATLHSIIAFVFNLVIISLLINIIASYI</sequence>
<evidence type="ECO:0000256" key="1">
    <source>
        <dbReference type="SAM" id="Phobius"/>
    </source>
</evidence>
<dbReference type="OrthoDB" id="64737at2"/>
<feature type="transmembrane region" description="Helical" evidence="1">
    <location>
        <begin position="46"/>
        <end position="63"/>
    </location>
</feature>
<accession>A0A0M4TVX8</accession>
<dbReference type="Pfam" id="PF07077">
    <property type="entry name" value="DUF1345"/>
    <property type="match status" value="1"/>
</dbReference>